<dbReference type="EMBL" id="BLKS01000001">
    <property type="protein sequence ID" value="GFG48710.1"/>
    <property type="molecule type" value="Genomic_DNA"/>
</dbReference>
<evidence type="ECO:0000313" key="8">
    <source>
        <dbReference type="Proteomes" id="UP000220914"/>
    </source>
</evidence>
<evidence type="ECO:0000313" key="7">
    <source>
        <dbReference type="EMBL" id="PEG33940.1"/>
    </source>
</evidence>
<dbReference type="EMBL" id="PDCP01000085">
    <property type="protein sequence ID" value="PEG33940.1"/>
    <property type="molecule type" value="Genomic_DNA"/>
</dbReference>
<evidence type="ECO:0000259" key="5">
    <source>
        <dbReference type="PROSITE" id="PS50977"/>
    </source>
</evidence>
<keyword evidence="8" id="KW-1185">Reference proteome</keyword>
<dbReference type="RefSeq" id="WP_097943763.1">
    <property type="nucleotide sequence ID" value="NZ_BLKS01000001.1"/>
</dbReference>
<keyword evidence="3" id="KW-0804">Transcription</keyword>
<dbReference type="SUPFAM" id="SSF48498">
    <property type="entry name" value="Tetracyclin repressor-like, C-terminal domain"/>
    <property type="match status" value="1"/>
</dbReference>
<evidence type="ECO:0000256" key="1">
    <source>
        <dbReference type="ARBA" id="ARBA00023015"/>
    </source>
</evidence>
<dbReference type="Proteomes" id="UP000220914">
    <property type="component" value="Unassembled WGS sequence"/>
</dbReference>
<dbReference type="PANTHER" id="PTHR47506:SF1">
    <property type="entry name" value="HTH-TYPE TRANSCRIPTIONAL REGULATOR YJDC"/>
    <property type="match status" value="1"/>
</dbReference>
<feature type="domain" description="HTH tetR-type" evidence="5">
    <location>
        <begin position="20"/>
        <end position="80"/>
    </location>
</feature>
<reference evidence="6" key="3">
    <citation type="submission" date="2020-02" db="EMBL/GenBank/DDBJ databases">
        <authorList>
            <person name="Matsumoto Y."/>
            <person name="Motooka D."/>
            <person name="Nakamura S."/>
        </authorList>
    </citation>
    <scope>NUCLEOTIDE SEQUENCE</scope>
    <source>
        <strain evidence="6">JCM 6377</strain>
    </source>
</reference>
<dbReference type="Pfam" id="PF00440">
    <property type="entry name" value="TetR_N"/>
    <property type="match status" value="1"/>
</dbReference>
<evidence type="ECO:0000256" key="3">
    <source>
        <dbReference type="ARBA" id="ARBA00023163"/>
    </source>
</evidence>
<dbReference type="Gene3D" id="1.10.357.10">
    <property type="entry name" value="Tetracycline Repressor, domain 2"/>
    <property type="match status" value="1"/>
</dbReference>
<accession>A0A2A7MQX1</accession>
<dbReference type="GO" id="GO:0003677">
    <property type="term" value="F:DNA binding"/>
    <property type="evidence" value="ECO:0007669"/>
    <property type="project" value="UniProtKB-UniRule"/>
</dbReference>
<dbReference type="InterPro" id="IPR001647">
    <property type="entry name" value="HTH_TetR"/>
</dbReference>
<dbReference type="SUPFAM" id="SSF46689">
    <property type="entry name" value="Homeodomain-like"/>
    <property type="match status" value="1"/>
</dbReference>
<sequence length="208" mass="22313">MHVSISDSEPGRRTQAERRARTRAALLEAAARGFSRYGYGNLVLEKVASEAGYTRGALYHLFAGKEELALAVVDWVAERWEQEVWRPAQDAGAPVDVLIALGRGHVVFCRRDVARVMMALRVEFDGRDHPVGARVAEIGRDLAKRFGAIVAAGRRDGSIPPGPPAKLLGAAITAAVEGLAIHLGGVPHDAAMAERMVRGLLGVPPKRG</sequence>
<reference evidence="7 8" key="1">
    <citation type="submission" date="2017-10" db="EMBL/GenBank/DDBJ databases">
        <title>The new phylogeny of genus Mycobacterium.</title>
        <authorList>
            <person name="Tortoli E."/>
            <person name="Trovato A."/>
            <person name="Cirillo D.M."/>
        </authorList>
    </citation>
    <scope>NUCLEOTIDE SEQUENCE [LARGE SCALE GENOMIC DNA]</scope>
    <source>
        <strain evidence="7 8">CCUG37673</strain>
    </source>
</reference>
<reference evidence="6 9" key="2">
    <citation type="journal article" date="2019" name="Emerg. Microbes Infect.">
        <title>Comprehensive subspecies identification of 175 nontuberculous mycobacteria species based on 7547 genomic profiles.</title>
        <authorList>
            <person name="Matsumoto Y."/>
            <person name="Kinjo T."/>
            <person name="Motooka D."/>
            <person name="Nabeya D."/>
            <person name="Jung N."/>
            <person name="Uechi K."/>
            <person name="Horii T."/>
            <person name="Iida T."/>
            <person name="Fujita J."/>
            <person name="Nakamura S."/>
        </authorList>
    </citation>
    <scope>NUCLEOTIDE SEQUENCE [LARGE SCALE GENOMIC DNA]</scope>
    <source>
        <strain evidence="6 9">JCM 6377</strain>
    </source>
</reference>
<name>A0A2A7MQX1_MYCAG</name>
<evidence type="ECO:0000256" key="4">
    <source>
        <dbReference type="PROSITE-ProRule" id="PRU00335"/>
    </source>
</evidence>
<dbReference type="OrthoDB" id="7186647at2"/>
<dbReference type="Gene3D" id="1.10.10.60">
    <property type="entry name" value="Homeodomain-like"/>
    <property type="match status" value="1"/>
</dbReference>
<dbReference type="InterPro" id="IPR036271">
    <property type="entry name" value="Tet_transcr_reg_TetR-rel_C_sf"/>
</dbReference>
<dbReference type="PROSITE" id="PS50977">
    <property type="entry name" value="HTH_TETR_2"/>
    <property type="match status" value="1"/>
</dbReference>
<evidence type="ECO:0000256" key="2">
    <source>
        <dbReference type="ARBA" id="ARBA00023125"/>
    </source>
</evidence>
<protein>
    <submittedName>
        <fullName evidence="7">TetR family transcriptional regulator</fullName>
    </submittedName>
</protein>
<dbReference type="AlphaFoldDB" id="A0A2A7MQX1"/>
<dbReference type="InterPro" id="IPR009057">
    <property type="entry name" value="Homeodomain-like_sf"/>
</dbReference>
<gene>
    <name evidence="7" type="ORF">CQY20_28210</name>
    <name evidence="6" type="ORF">MAGR_01510</name>
</gene>
<keyword evidence="1" id="KW-0805">Transcription regulation</keyword>
<evidence type="ECO:0000313" key="9">
    <source>
        <dbReference type="Proteomes" id="UP000465302"/>
    </source>
</evidence>
<proteinExistence type="predicted"/>
<feature type="DNA-binding region" description="H-T-H motif" evidence="4">
    <location>
        <begin position="43"/>
        <end position="62"/>
    </location>
</feature>
<organism evidence="7 8">
    <name type="scientific">Mycolicibacterium agri</name>
    <name type="common">Mycobacterium agri</name>
    <dbReference type="NCBI Taxonomy" id="36811"/>
    <lineage>
        <taxon>Bacteria</taxon>
        <taxon>Bacillati</taxon>
        <taxon>Actinomycetota</taxon>
        <taxon>Actinomycetes</taxon>
        <taxon>Mycobacteriales</taxon>
        <taxon>Mycobacteriaceae</taxon>
        <taxon>Mycolicibacterium</taxon>
    </lineage>
</organism>
<dbReference type="Proteomes" id="UP000465302">
    <property type="component" value="Unassembled WGS sequence"/>
</dbReference>
<comment type="caution">
    <text evidence="7">The sequence shown here is derived from an EMBL/GenBank/DDBJ whole genome shotgun (WGS) entry which is preliminary data.</text>
</comment>
<dbReference type="PANTHER" id="PTHR47506">
    <property type="entry name" value="TRANSCRIPTIONAL REGULATORY PROTEIN"/>
    <property type="match status" value="1"/>
</dbReference>
<evidence type="ECO:0000313" key="6">
    <source>
        <dbReference type="EMBL" id="GFG48710.1"/>
    </source>
</evidence>
<keyword evidence="2 4" id="KW-0238">DNA-binding</keyword>
<dbReference type="PRINTS" id="PR00455">
    <property type="entry name" value="HTHTETR"/>
</dbReference>